<comment type="subcellular location">
    <subcellularLocation>
        <location evidence="1">Membrane</location>
        <topology evidence="1">Multi-pass membrane protein</topology>
    </subcellularLocation>
</comment>
<proteinExistence type="predicted"/>
<sequence length="536" mass="58384">MEPENDASEPLSSDGGEPGEWLDLGLRSQPLKMSLYDAFTLLVSLQVGSGIFSSPSQVNNHSPSPGASLIIWTLCGAIAWAGAASFAELGAAMPVNGGMQEYLHDIYGPFLAFLASWIWIFAVKPSSMAILSIIFAKYWTRVFAEGYEDSFWLNKLIALTALAVIIFLNAISMKATSRLANFFLYLKLFTVLLLLICCLLFVVFGLHLGTTAPNWDWKSENWFSVRAAGQDNSSIDWSTAGVWAMVGELTMAFYAGLWAYAGWDNANMVAGEMQNAAQELPTAIHTAVPTVIICFLLANVSYYILIPWNEIGTSDTVAEMAGQKILGKAGAIVFALLVSAACLGSININVFTTARLTISAANKGHLPAALKESRCNFSENQPTQPQTSSDGERPQGRNFFTSILGLFGKGPLWVTPIKSMLFNGAVTSVYIMVGTFGALVTFIGIAEYVFFFFTVLGLLVLRAKRPLMPRPYRAFVGLPLIFTLTSLILVVRGAIAAPIQGTAIALLLLFGTAWHAHSNYDGVTWWRRARYERIPA</sequence>
<reference evidence="8" key="2">
    <citation type="submission" date="2020-04" db="EMBL/GenBank/DDBJ databases">
        <authorList>
            <consortium name="NCBI Genome Project"/>
        </authorList>
    </citation>
    <scope>NUCLEOTIDE SEQUENCE</scope>
    <source>
        <strain evidence="8">CBS 304.34</strain>
    </source>
</reference>
<keyword evidence="2 5" id="KW-0812">Transmembrane</keyword>
<feature type="transmembrane region" description="Helical" evidence="5">
    <location>
        <begin position="66"/>
        <end position="89"/>
    </location>
</feature>
<name>A0A6A6YEP6_9PEZI</name>
<evidence type="ECO:0000256" key="3">
    <source>
        <dbReference type="ARBA" id="ARBA00022989"/>
    </source>
</evidence>
<gene>
    <name evidence="6 8" type="ORF">BDZ99DRAFT_536478</name>
</gene>
<feature type="transmembrane region" description="Helical" evidence="5">
    <location>
        <begin position="282"/>
        <end position="305"/>
    </location>
</feature>
<accession>A0A6A6YEP6</accession>
<dbReference type="Proteomes" id="UP000504636">
    <property type="component" value="Unplaced"/>
</dbReference>
<feature type="transmembrane region" description="Helical" evidence="5">
    <location>
        <begin position="325"/>
        <end position="346"/>
    </location>
</feature>
<feature type="transmembrane region" description="Helical" evidence="5">
    <location>
        <begin position="472"/>
        <end position="491"/>
    </location>
</feature>
<protein>
    <submittedName>
        <fullName evidence="6 8">Amino acid transporter</fullName>
    </submittedName>
</protein>
<dbReference type="InterPro" id="IPR050598">
    <property type="entry name" value="AminoAcid_Transporter"/>
</dbReference>
<feature type="transmembrane region" description="Helical" evidence="5">
    <location>
        <begin position="151"/>
        <end position="171"/>
    </location>
</feature>
<dbReference type="Pfam" id="PF13520">
    <property type="entry name" value="AA_permease_2"/>
    <property type="match status" value="1"/>
</dbReference>
<reference evidence="6 8" key="1">
    <citation type="journal article" date="2020" name="Stud. Mycol.">
        <title>101 Dothideomycetes genomes: a test case for predicting lifestyles and emergence of pathogens.</title>
        <authorList>
            <person name="Haridas S."/>
            <person name="Albert R."/>
            <person name="Binder M."/>
            <person name="Bloem J."/>
            <person name="Labutti K."/>
            <person name="Salamov A."/>
            <person name="Andreopoulos B."/>
            <person name="Baker S."/>
            <person name="Barry K."/>
            <person name="Bills G."/>
            <person name="Bluhm B."/>
            <person name="Cannon C."/>
            <person name="Castanera R."/>
            <person name="Culley D."/>
            <person name="Daum C."/>
            <person name="Ezra D."/>
            <person name="Gonzalez J."/>
            <person name="Henrissat B."/>
            <person name="Kuo A."/>
            <person name="Liang C."/>
            <person name="Lipzen A."/>
            <person name="Lutzoni F."/>
            <person name="Magnuson J."/>
            <person name="Mondo S."/>
            <person name="Nolan M."/>
            <person name="Ohm R."/>
            <person name="Pangilinan J."/>
            <person name="Park H.-J."/>
            <person name="Ramirez L."/>
            <person name="Alfaro M."/>
            <person name="Sun H."/>
            <person name="Tritt A."/>
            <person name="Yoshinaga Y."/>
            <person name="Zwiers L.-H."/>
            <person name="Turgeon B."/>
            <person name="Goodwin S."/>
            <person name="Spatafora J."/>
            <person name="Crous P."/>
            <person name="Grigoriev I."/>
        </authorList>
    </citation>
    <scope>NUCLEOTIDE SEQUENCE</scope>
    <source>
        <strain evidence="6 8">CBS 304.34</strain>
    </source>
</reference>
<dbReference type="PIRSF" id="PIRSF006060">
    <property type="entry name" value="AA_transporter"/>
    <property type="match status" value="1"/>
</dbReference>
<dbReference type="GeneID" id="54467471"/>
<dbReference type="PANTHER" id="PTHR11785:SF402">
    <property type="entry name" value="AMINO ACID TRANSPORTER (EUROFUNG)"/>
    <property type="match status" value="1"/>
</dbReference>
<dbReference type="AlphaFoldDB" id="A0A6A6YEP6"/>
<dbReference type="GO" id="GO:0015179">
    <property type="term" value="F:L-amino acid transmembrane transporter activity"/>
    <property type="evidence" value="ECO:0007669"/>
    <property type="project" value="TreeGrafter"/>
</dbReference>
<feature type="transmembrane region" description="Helical" evidence="5">
    <location>
        <begin position="497"/>
        <end position="517"/>
    </location>
</feature>
<dbReference type="PANTHER" id="PTHR11785">
    <property type="entry name" value="AMINO ACID TRANSPORTER"/>
    <property type="match status" value="1"/>
</dbReference>
<evidence type="ECO:0000256" key="1">
    <source>
        <dbReference type="ARBA" id="ARBA00004141"/>
    </source>
</evidence>
<dbReference type="EMBL" id="MU003705">
    <property type="protein sequence ID" value="KAF2807210.1"/>
    <property type="molecule type" value="Genomic_DNA"/>
</dbReference>
<feature type="transmembrane region" description="Helical" evidence="5">
    <location>
        <begin position="183"/>
        <end position="208"/>
    </location>
</feature>
<evidence type="ECO:0000256" key="2">
    <source>
        <dbReference type="ARBA" id="ARBA00022692"/>
    </source>
</evidence>
<dbReference type="InterPro" id="IPR002293">
    <property type="entry name" value="AA/rel_permease1"/>
</dbReference>
<evidence type="ECO:0000313" key="7">
    <source>
        <dbReference type="Proteomes" id="UP000504636"/>
    </source>
</evidence>
<dbReference type="Gene3D" id="1.20.1740.10">
    <property type="entry name" value="Amino acid/polyamine transporter I"/>
    <property type="match status" value="1"/>
</dbReference>
<dbReference type="RefSeq" id="XP_033574174.1">
    <property type="nucleotide sequence ID" value="XM_033726578.1"/>
</dbReference>
<keyword evidence="4 5" id="KW-0472">Membrane</keyword>
<evidence type="ECO:0000313" key="8">
    <source>
        <dbReference type="RefSeq" id="XP_033574174.1"/>
    </source>
</evidence>
<dbReference type="GO" id="GO:0016020">
    <property type="term" value="C:membrane"/>
    <property type="evidence" value="ECO:0007669"/>
    <property type="project" value="UniProtKB-SubCell"/>
</dbReference>
<reference evidence="8" key="3">
    <citation type="submission" date="2025-04" db="UniProtKB">
        <authorList>
            <consortium name="RefSeq"/>
        </authorList>
    </citation>
    <scope>IDENTIFICATION</scope>
    <source>
        <strain evidence="8">CBS 304.34</strain>
    </source>
</reference>
<evidence type="ECO:0000256" key="4">
    <source>
        <dbReference type="ARBA" id="ARBA00023136"/>
    </source>
</evidence>
<evidence type="ECO:0000313" key="6">
    <source>
        <dbReference type="EMBL" id="KAF2807210.1"/>
    </source>
</evidence>
<evidence type="ECO:0000256" key="5">
    <source>
        <dbReference type="SAM" id="Phobius"/>
    </source>
</evidence>
<dbReference type="OrthoDB" id="10062876at2759"/>
<feature type="transmembrane region" description="Helical" evidence="5">
    <location>
        <begin position="240"/>
        <end position="261"/>
    </location>
</feature>
<keyword evidence="7" id="KW-1185">Reference proteome</keyword>
<organism evidence="6">
    <name type="scientific">Mytilinidion resinicola</name>
    <dbReference type="NCBI Taxonomy" id="574789"/>
    <lineage>
        <taxon>Eukaryota</taxon>
        <taxon>Fungi</taxon>
        <taxon>Dikarya</taxon>
        <taxon>Ascomycota</taxon>
        <taxon>Pezizomycotina</taxon>
        <taxon>Dothideomycetes</taxon>
        <taxon>Pleosporomycetidae</taxon>
        <taxon>Mytilinidiales</taxon>
        <taxon>Mytilinidiaceae</taxon>
        <taxon>Mytilinidion</taxon>
    </lineage>
</organism>
<keyword evidence="3 5" id="KW-1133">Transmembrane helix</keyword>
<feature type="transmembrane region" description="Helical" evidence="5">
    <location>
        <begin position="429"/>
        <end position="460"/>
    </location>
</feature>
<feature type="transmembrane region" description="Helical" evidence="5">
    <location>
        <begin position="110"/>
        <end position="139"/>
    </location>
</feature>